<reference evidence="1 2" key="1">
    <citation type="submission" date="2014-05" db="EMBL/GenBank/DDBJ databases">
        <title>Draft genome sequence of a rare smut relative, Tilletiaria anomala UBC 951.</title>
        <authorList>
            <consortium name="DOE Joint Genome Institute"/>
            <person name="Toome M."/>
            <person name="Kuo A."/>
            <person name="Henrissat B."/>
            <person name="Lipzen A."/>
            <person name="Tritt A."/>
            <person name="Yoshinaga Y."/>
            <person name="Zane M."/>
            <person name="Barry K."/>
            <person name="Grigoriev I.V."/>
            <person name="Spatafora J.W."/>
            <person name="Aimea M.C."/>
        </authorList>
    </citation>
    <scope>NUCLEOTIDE SEQUENCE [LARGE SCALE GENOMIC DNA]</scope>
    <source>
        <strain evidence="1 2">UBC 951</strain>
    </source>
</reference>
<organism evidence="1 2">
    <name type="scientific">Tilletiaria anomala (strain ATCC 24038 / CBS 436.72 / UBC 951)</name>
    <dbReference type="NCBI Taxonomy" id="1037660"/>
    <lineage>
        <taxon>Eukaryota</taxon>
        <taxon>Fungi</taxon>
        <taxon>Dikarya</taxon>
        <taxon>Basidiomycota</taxon>
        <taxon>Ustilaginomycotina</taxon>
        <taxon>Exobasidiomycetes</taxon>
        <taxon>Georgefischeriales</taxon>
        <taxon>Tilletiariaceae</taxon>
        <taxon>Tilletiaria</taxon>
    </lineage>
</organism>
<protein>
    <submittedName>
        <fullName evidence="1">Uncharacterized protein</fullName>
    </submittedName>
</protein>
<evidence type="ECO:0000313" key="2">
    <source>
        <dbReference type="Proteomes" id="UP000027361"/>
    </source>
</evidence>
<dbReference type="Proteomes" id="UP000027361">
    <property type="component" value="Unassembled WGS sequence"/>
</dbReference>
<sequence>MFVMCPATLLAQANGSSRWGLAAARPFEHIWAFSGLQLENWRRGRRTYICSAWMKVSCMDAQAESPRRDMRTSEVLDQRHCTYWTACNPVTLAMVKSFQVSRIKTLMEPGVFRRAGLASRICSKVC</sequence>
<dbReference type="GeneID" id="25267871"/>
<dbReference type="EMBL" id="JMSN01000024">
    <property type="protein sequence ID" value="KDN48544.1"/>
    <property type="molecule type" value="Genomic_DNA"/>
</dbReference>
<evidence type="ECO:0000313" key="1">
    <source>
        <dbReference type="EMBL" id="KDN48544.1"/>
    </source>
</evidence>
<comment type="caution">
    <text evidence="1">The sequence shown here is derived from an EMBL/GenBank/DDBJ whole genome shotgun (WGS) entry which is preliminary data.</text>
</comment>
<dbReference type="HOGENOM" id="CLU_1983110_0_0_1"/>
<dbReference type="AlphaFoldDB" id="A0A066WBR9"/>
<gene>
    <name evidence="1" type="ORF">K437DRAFT_84934</name>
</gene>
<proteinExistence type="predicted"/>
<dbReference type="InParanoid" id="A0A066WBR9"/>
<keyword evidence="2" id="KW-1185">Reference proteome</keyword>
<accession>A0A066WBR9</accession>
<dbReference type="RefSeq" id="XP_013244200.1">
    <property type="nucleotide sequence ID" value="XM_013388746.1"/>
</dbReference>
<name>A0A066WBR9_TILAU</name>